<dbReference type="AlphaFoldDB" id="A0A4P9Z9M4"/>
<dbReference type="PANTHER" id="PTHR43830">
    <property type="entry name" value="PROTEIN PSP1"/>
    <property type="match status" value="1"/>
</dbReference>
<dbReference type="Proteomes" id="UP000268321">
    <property type="component" value="Unassembled WGS sequence"/>
</dbReference>
<evidence type="ECO:0000313" key="2">
    <source>
        <dbReference type="EMBL" id="RKP29455.1"/>
    </source>
</evidence>
<organism evidence="2 3">
    <name type="scientific">Metschnikowia bicuspidata</name>
    <dbReference type="NCBI Taxonomy" id="27322"/>
    <lineage>
        <taxon>Eukaryota</taxon>
        <taxon>Fungi</taxon>
        <taxon>Dikarya</taxon>
        <taxon>Ascomycota</taxon>
        <taxon>Saccharomycotina</taxon>
        <taxon>Pichiomycetes</taxon>
        <taxon>Metschnikowiaceae</taxon>
        <taxon>Metschnikowia</taxon>
    </lineage>
</organism>
<evidence type="ECO:0000259" key="1">
    <source>
        <dbReference type="PROSITE" id="PS51411"/>
    </source>
</evidence>
<dbReference type="Pfam" id="PF04468">
    <property type="entry name" value="PSP1"/>
    <property type="match status" value="1"/>
</dbReference>
<dbReference type="GO" id="GO:0005737">
    <property type="term" value="C:cytoplasm"/>
    <property type="evidence" value="ECO:0007669"/>
    <property type="project" value="TreeGrafter"/>
</dbReference>
<sequence length="587" mass="65944">MELQGGVGTISSRRPSYAAESFTRAGSTFLNSTNKNSLATFAAHNNYNLNAQNESVHQLTASFYNFSLGSNFSEFQQRRPSQVAAPNHPYYVDTATYQDTYNHSAGASLGLNRVFSLHRGKNLASNNTFGQFNGYKDAVYNVQSIPPLALVAPNLAAQIQMSPFASSHNQFQYPPLYSAPRANYSRNEAVDQGFQPTKLDDGLILKDQKLVVLSELRALYAAVHPYFIKPQLASTILQQLQNLDSHPLVMKLVAFLKSSNNLNFSQKVICLVANKNGKLDLLQCPSNTNLSLQKDDLVIVDGDRGKDMVMILDPTVPPSQAALFNFLKKREHLRSLTITDNLGGTVVKGLKRNPDSTDFEKNEDNEFVILLPTKQVLRFATPKVVFKLSGKFLGERKAFKICAQKIQELGLGELLELINVEYQSDFKKLIFYYYANFKRIDFRVLIKELFKIYKTRIWMCAVLPSNAEELYSGDTVKSAENWRPVDFRCQTAANLEMPNKGTAHDRNGAHNQAGADSSIRTDTVCLPPEYNLTPEQLANLTIQSFRNLPEPTYFHLHNMLNLMANLSEDIRGHFYGMKAEPKTHQKA</sequence>
<name>A0A4P9Z9M4_9ASCO</name>
<dbReference type="PANTHER" id="PTHR43830:SF3">
    <property type="entry name" value="PROTEIN PSP1"/>
    <property type="match status" value="1"/>
</dbReference>
<protein>
    <submittedName>
        <fullName evidence="2">PSP1-domain-containing protein</fullName>
    </submittedName>
</protein>
<gene>
    <name evidence="2" type="ORF">METBISCDRAFT_24203</name>
</gene>
<dbReference type="InterPro" id="IPR047767">
    <property type="entry name" value="PSP1-like"/>
</dbReference>
<dbReference type="PROSITE" id="PS51411">
    <property type="entry name" value="PSP1_C"/>
    <property type="match status" value="1"/>
</dbReference>
<dbReference type="EMBL" id="ML004486">
    <property type="protein sequence ID" value="RKP29455.1"/>
    <property type="molecule type" value="Genomic_DNA"/>
</dbReference>
<reference evidence="3" key="1">
    <citation type="journal article" date="2018" name="Nat. Microbiol.">
        <title>Leveraging single-cell genomics to expand the fungal tree of life.</title>
        <authorList>
            <person name="Ahrendt S.R."/>
            <person name="Quandt C.A."/>
            <person name="Ciobanu D."/>
            <person name="Clum A."/>
            <person name="Salamov A."/>
            <person name="Andreopoulos B."/>
            <person name="Cheng J.F."/>
            <person name="Woyke T."/>
            <person name="Pelin A."/>
            <person name="Henrissat B."/>
            <person name="Reynolds N.K."/>
            <person name="Benny G.L."/>
            <person name="Smith M.E."/>
            <person name="James T.Y."/>
            <person name="Grigoriev I.V."/>
        </authorList>
    </citation>
    <scope>NUCLEOTIDE SEQUENCE [LARGE SCALE GENOMIC DNA]</scope>
    <source>
        <strain evidence="3">Baker2002</strain>
    </source>
</reference>
<feature type="domain" description="PSP1 C-terminal" evidence="1">
    <location>
        <begin position="374"/>
        <end position="462"/>
    </location>
</feature>
<dbReference type="OrthoDB" id="243127at2759"/>
<proteinExistence type="predicted"/>
<dbReference type="InterPro" id="IPR007557">
    <property type="entry name" value="PSP1_C"/>
</dbReference>
<accession>A0A4P9Z9M4</accession>
<evidence type="ECO:0000313" key="3">
    <source>
        <dbReference type="Proteomes" id="UP000268321"/>
    </source>
</evidence>
<keyword evidence="3" id="KW-1185">Reference proteome</keyword>